<dbReference type="Gene3D" id="3.90.180.10">
    <property type="entry name" value="Medium-chain alcohol dehydrogenases, catalytic domain"/>
    <property type="match status" value="1"/>
</dbReference>
<comment type="function">
    <text evidence="5">Catalyzes the oxidation of 2-deoxy-scyllo-inosamine (DOIA) with NAD(+) or NADP(+), forming 3-amino-2,3-dideoxy-scyllo-inosose (amino-DOI).</text>
</comment>
<evidence type="ECO:0000256" key="5">
    <source>
        <dbReference type="ARBA" id="ARBA00037678"/>
    </source>
</evidence>
<evidence type="ECO:0000313" key="17">
    <source>
        <dbReference type="Proteomes" id="UP000756710"/>
    </source>
</evidence>
<dbReference type="InterPro" id="IPR002328">
    <property type="entry name" value="ADH_Zn_CS"/>
</dbReference>
<comment type="catalytic activity">
    <reaction evidence="10">
        <text>2-deoxy-scyllo-inosamine + NAD(+) = 3-amino-2,3-dideoxy-scyllo-inosose + NADH + H(+)</text>
        <dbReference type="Rhea" id="RHEA:33883"/>
        <dbReference type="ChEBI" id="CHEBI:15378"/>
        <dbReference type="ChEBI" id="CHEBI:57540"/>
        <dbReference type="ChEBI" id="CHEBI:57945"/>
        <dbReference type="ChEBI" id="CHEBI:65002"/>
        <dbReference type="ChEBI" id="CHEBI:65003"/>
        <dbReference type="EC" id="1.1.1.329"/>
    </reaction>
</comment>
<evidence type="ECO:0000256" key="4">
    <source>
        <dbReference type="ARBA" id="ARBA00023002"/>
    </source>
</evidence>
<dbReference type="EC" id="1.1.1.329" evidence="8"/>
<comment type="catalytic activity">
    <reaction evidence="11">
        <text>2-deoxy-scyllo-inosamine + NADP(+) = 3-amino-2,3-dideoxy-scyllo-inosose + NADPH + H(+)</text>
        <dbReference type="Rhea" id="RHEA:33879"/>
        <dbReference type="ChEBI" id="CHEBI:15378"/>
        <dbReference type="ChEBI" id="CHEBI:57783"/>
        <dbReference type="ChEBI" id="CHEBI:58349"/>
        <dbReference type="ChEBI" id="CHEBI:65002"/>
        <dbReference type="ChEBI" id="CHEBI:65003"/>
        <dbReference type="EC" id="1.1.1.329"/>
    </reaction>
</comment>
<dbReference type="HOGENOM" id="CLU_026673_11_0_11"/>
<dbReference type="GO" id="GO:0016491">
    <property type="term" value="F:oxidoreductase activity"/>
    <property type="evidence" value="ECO:0007669"/>
    <property type="project" value="UniProtKB-KW"/>
</dbReference>
<dbReference type="PROSITE" id="PS00059">
    <property type="entry name" value="ADH_ZINC"/>
    <property type="match status" value="1"/>
</dbReference>
<dbReference type="Proteomes" id="UP000756710">
    <property type="component" value="Unassembled WGS sequence"/>
</dbReference>
<dbReference type="GO" id="GO:0008270">
    <property type="term" value="F:zinc ion binding"/>
    <property type="evidence" value="ECO:0007669"/>
    <property type="project" value="InterPro"/>
</dbReference>
<evidence type="ECO:0000313" key="16">
    <source>
        <dbReference type="EMBL" id="MBP2060413.1"/>
    </source>
</evidence>
<evidence type="ECO:0000256" key="9">
    <source>
        <dbReference type="ARBA" id="ARBA00039387"/>
    </source>
</evidence>
<dbReference type="Pfam" id="PF00107">
    <property type="entry name" value="ADH_zinc_N"/>
    <property type="match status" value="1"/>
</dbReference>
<dbReference type="InterPro" id="IPR013154">
    <property type="entry name" value="ADH-like_N"/>
</dbReference>
<dbReference type="InterPro" id="IPR011032">
    <property type="entry name" value="GroES-like_sf"/>
</dbReference>
<proteinExistence type="inferred from homology"/>
<gene>
    <name evidence="16" type="ORF">J2Z30_001415</name>
    <name evidence="15" type="ORF">SIRAN8964</name>
</gene>
<evidence type="ECO:0000256" key="10">
    <source>
        <dbReference type="ARBA" id="ARBA00048685"/>
    </source>
</evidence>
<feature type="domain" description="Alcohol dehydrogenase-like N-terminal" evidence="14">
    <location>
        <begin position="23"/>
        <end position="131"/>
    </location>
</feature>
<dbReference type="SUPFAM" id="SSF50129">
    <property type="entry name" value="GroES-like"/>
    <property type="match status" value="1"/>
</dbReference>
<keyword evidence="2 12" id="KW-0479">Metal-binding</keyword>
<dbReference type="SUPFAM" id="SSF51735">
    <property type="entry name" value="NAD(P)-binding Rossmann-fold domains"/>
    <property type="match status" value="1"/>
</dbReference>
<evidence type="ECO:0000313" key="15">
    <source>
        <dbReference type="EMBL" id="CDR16227.1"/>
    </source>
</evidence>
<keyword evidence="4 16" id="KW-0560">Oxidoreductase</keyword>
<keyword evidence="3 12" id="KW-0862">Zinc</keyword>
<dbReference type="Pfam" id="PF08240">
    <property type="entry name" value="ADH_N"/>
    <property type="match status" value="1"/>
</dbReference>
<accession>A0A061A961</accession>
<evidence type="ECO:0000256" key="3">
    <source>
        <dbReference type="ARBA" id="ARBA00022833"/>
    </source>
</evidence>
<sequence>MRAAVLTEPGALSVVSAPEPSCGPGDVLIRMRGTGLCGSDLAVHAGRRRPPSLPWVLGHEGTGRIVELGREVSGLQVGQDVVIEPDYCCLTCEPCRAGRTSACAGRAAVGLTVPGLLSDYVVAPATFVWPVAPHLPLEDLVCVEPATVARAAMRRSGIAPGQSCLVIGAGSQGLLLCQALVDHGVTVFVQEPNEARRDRACSLGATPLPTDVAGLPCLFETSGAPGVVEQGLRRLAKHGTAVLIGMNTAPLGVSPRDLVAGQITLIGSMIYDHPVDFAQTVSALESRTPPRLGAVVSDGYPLDDVQEAFTAAYTASGKVWVDLS</sequence>
<evidence type="ECO:0000256" key="2">
    <source>
        <dbReference type="ARBA" id="ARBA00022723"/>
    </source>
</evidence>
<dbReference type="AlphaFoldDB" id="A0A061A961"/>
<name>A0A061A961_9ACTN</name>
<reference evidence="16 17" key="2">
    <citation type="submission" date="2021-03" db="EMBL/GenBank/DDBJ databases">
        <title>Genomic Encyclopedia of Type Strains, Phase IV (KMG-IV): sequencing the most valuable type-strain genomes for metagenomic binning, comparative biology and taxonomic classification.</title>
        <authorList>
            <person name="Goeker M."/>
        </authorList>
    </citation>
    <scope>NUCLEOTIDE SEQUENCE [LARGE SCALE GENOMIC DNA]</scope>
    <source>
        <strain evidence="16 17">DSM 41954</strain>
    </source>
</reference>
<evidence type="ECO:0000259" key="13">
    <source>
        <dbReference type="Pfam" id="PF00107"/>
    </source>
</evidence>
<evidence type="ECO:0000256" key="8">
    <source>
        <dbReference type="ARBA" id="ARBA00039102"/>
    </source>
</evidence>
<protein>
    <recommendedName>
        <fullName evidence="9">2-deoxy-scyllo-inosamine dehydrogenase</fullName>
        <ecNumber evidence="8">1.1.1.329</ecNumber>
    </recommendedName>
</protein>
<evidence type="ECO:0000256" key="7">
    <source>
        <dbReference type="ARBA" id="ARBA00038004"/>
    </source>
</evidence>
<dbReference type="RefSeq" id="WP_044579695.1">
    <property type="nucleotide sequence ID" value="NZ_CP136563.1"/>
</dbReference>
<dbReference type="PANTHER" id="PTHR43401:SF2">
    <property type="entry name" value="L-THREONINE 3-DEHYDROGENASE"/>
    <property type="match status" value="1"/>
</dbReference>
<comment type="pathway">
    <text evidence="6">Metabolic intermediate biosynthesis; 2-deoxystreptamine biosynthesis; 2-deoxystreptamine from D-glucose 6-phosphate: step 3/4.</text>
</comment>
<feature type="domain" description="Alcohol dehydrogenase-like C-terminal" evidence="13">
    <location>
        <begin position="173"/>
        <end position="284"/>
    </location>
</feature>
<evidence type="ECO:0000256" key="1">
    <source>
        <dbReference type="ARBA" id="ARBA00001947"/>
    </source>
</evidence>
<evidence type="ECO:0000256" key="12">
    <source>
        <dbReference type="RuleBase" id="RU361277"/>
    </source>
</evidence>
<dbReference type="EMBL" id="LK022848">
    <property type="protein sequence ID" value="CDR16227.1"/>
    <property type="molecule type" value="Genomic_DNA"/>
</dbReference>
<dbReference type="InterPro" id="IPR050129">
    <property type="entry name" value="Zn_alcohol_dh"/>
</dbReference>
<dbReference type="EMBL" id="JAGGLR010000003">
    <property type="protein sequence ID" value="MBP2060413.1"/>
    <property type="molecule type" value="Genomic_DNA"/>
</dbReference>
<dbReference type="PANTHER" id="PTHR43401">
    <property type="entry name" value="L-THREONINE 3-DEHYDROGENASE"/>
    <property type="match status" value="1"/>
</dbReference>
<evidence type="ECO:0000256" key="6">
    <source>
        <dbReference type="ARBA" id="ARBA00037908"/>
    </source>
</evidence>
<keyword evidence="17" id="KW-1185">Reference proteome</keyword>
<comment type="cofactor">
    <cofactor evidence="1 12">
        <name>Zn(2+)</name>
        <dbReference type="ChEBI" id="CHEBI:29105"/>
    </cofactor>
</comment>
<evidence type="ECO:0000259" key="14">
    <source>
        <dbReference type="Pfam" id="PF08240"/>
    </source>
</evidence>
<reference evidence="15" key="1">
    <citation type="submission" date="2014-05" db="EMBL/GenBank/DDBJ databases">
        <authorList>
            <person name="Horn Fabian"/>
        </authorList>
    </citation>
    <scope>NUCLEOTIDE SEQUENCE</scope>
</reference>
<comment type="similarity">
    <text evidence="7">Belongs to the zinc-containing alcohol dehydrogenase family. DOIA dehydrogenase subfamily.</text>
</comment>
<dbReference type="InterPro" id="IPR036291">
    <property type="entry name" value="NAD(P)-bd_dom_sf"/>
</dbReference>
<evidence type="ECO:0000256" key="11">
    <source>
        <dbReference type="ARBA" id="ARBA00049085"/>
    </source>
</evidence>
<organism evidence="15">
    <name type="scientific">Streptomyces iranensis</name>
    <dbReference type="NCBI Taxonomy" id="576784"/>
    <lineage>
        <taxon>Bacteria</taxon>
        <taxon>Bacillati</taxon>
        <taxon>Actinomycetota</taxon>
        <taxon>Actinomycetes</taxon>
        <taxon>Kitasatosporales</taxon>
        <taxon>Streptomycetaceae</taxon>
        <taxon>Streptomyces</taxon>
        <taxon>Streptomyces violaceusniger group</taxon>
    </lineage>
</organism>
<dbReference type="InterPro" id="IPR013149">
    <property type="entry name" value="ADH-like_C"/>
</dbReference>
<dbReference type="Gene3D" id="3.40.50.720">
    <property type="entry name" value="NAD(P)-binding Rossmann-like Domain"/>
    <property type="match status" value="1"/>
</dbReference>